<dbReference type="EMBL" id="LXQA011353590">
    <property type="protein sequence ID" value="MCI94344.1"/>
    <property type="molecule type" value="Genomic_DNA"/>
</dbReference>
<keyword evidence="2" id="KW-1185">Reference proteome</keyword>
<dbReference type="Proteomes" id="UP000265520">
    <property type="component" value="Unassembled WGS sequence"/>
</dbReference>
<name>A0A392W0Y5_9FABA</name>
<accession>A0A392W0Y5</accession>
<protein>
    <submittedName>
        <fullName evidence="1">Uncharacterized protein</fullName>
    </submittedName>
</protein>
<sequence>MMDYNTALNEAYNVNLRVGELEKEVTRQNGVISDMAEEKKEAIRQLCLSLED</sequence>
<evidence type="ECO:0000313" key="1">
    <source>
        <dbReference type="EMBL" id="MCI94344.1"/>
    </source>
</evidence>
<reference evidence="1 2" key="1">
    <citation type="journal article" date="2018" name="Front. Plant Sci.">
        <title>Red Clover (Trifolium pratense) and Zigzag Clover (T. medium) - A Picture of Genomic Similarities and Differences.</title>
        <authorList>
            <person name="Dluhosova J."/>
            <person name="Istvanek J."/>
            <person name="Nedelnik J."/>
            <person name="Repkova J."/>
        </authorList>
    </citation>
    <scope>NUCLEOTIDE SEQUENCE [LARGE SCALE GENOMIC DNA]</scope>
    <source>
        <strain evidence="2">cv. 10/8</strain>
        <tissue evidence="1">Leaf</tissue>
    </source>
</reference>
<feature type="non-terminal residue" evidence="1">
    <location>
        <position position="52"/>
    </location>
</feature>
<proteinExistence type="predicted"/>
<organism evidence="1 2">
    <name type="scientific">Trifolium medium</name>
    <dbReference type="NCBI Taxonomy" id="97028"/>
    <lineage>
        <taxon>Eukaryota</taxon>
        <taxon>Viridiplantae</taxon>
        <taxon>Streptophyta</taxon>
        <taxon>Embryophyta</taxon>
        <taxon>Tracheophyta</taxon>
        <taxon>Spermatophyta</taxon>
        <taxon>Magnoliopsida</taxon>
        <taxon>eudicotyledons</taxon>
        <taxon>Gunneridae</taxon>
        <taxon>Pentapetalae</taxon>
        <taxon>rosids</taxon>
        <taxon>fabids</taxon>
        <taxon>Fabales</taxon>
        <taxon>Fabaceae</taxon>
        <taxon>Papilionoideae</taxon>
        <taxon>50 kb inversion clade</taxon>
        <taxon>NPAAA clade</taxon>
        <taxon>Hologalegina</taxon>
        <taxon>IRL clade</taxon>
        <taxon>Trifolieae</taxon>
        <taxon>Trifolium</taxon>
    </lineage>
</organism>
<evidence type="ECO:0000313" key="2">
    <source>
        <dbReference type="Proteomes" id="UP000265520"/>
    </source>
</evidence>
<comment type="caution">
    <text evidence="1">The sequence shown here is derived from an EMBL/GenBank/DDBJ whole genome shotgun (WGS) entry which is preliminary data.</text>
</comment>
<dbReference type="AlphaFoldDB" id="A0A392W0Y5"/>